<comment type="caution">
    <text evidence="11">The sequence shown here is derived from an EMBL/GenBank/DDBJ whole genome shotgun (WGS) entry which is preliminary data.</text>
</comment>
<protein>
    <recommendedName>
        <fullName evidence="13">Nuclear body protein SP140-like protein</fullName>
    </recommendedName>
</protein>
<evidence type="ECO:0000313" key="11">
    <source>
        <dbReference type="EMBL" id="KAG5832510.1"/>
    </source>
</evidence>
<dbReference type="PROSITE" id="PS50864">
    <property type="entry name" value="SAND"/>
    <property type="match status" value="3"/>
</dbReference>
<accession>A0A9D3LNY3</accession>
<evidence type="ECO:0000259" key="9">
    <source>
        <dbReference type="PROSITE" id="PS50016"/>
    </source>
</evidence>
<dbReference type="Gene3D" id="1.20.920.10">
    <property type="entry name" value="Bromodomain-like"/>
    <property type="match status" value="1"/>
</dbReference>
<feature type="compositionally biased region" description="Low complexity" evidence="7">
    <location>
        <begin position="398"/>
        <end position="410"/>
    </location>
</feature>
<dbReference type="PANTHER" id="PTHR46386:SF1">
    <property type="entry name" value="NUCLEAR BODY PROTEIN SP140-LIKE PROTEIN"/>
    <property type="match status" value="1"/>
</dbReference>
<feature type="domain" description="SAND" evidence="10">
    <location>
        <begin position="26"/>
        <end position="104"/>
    </location>
</feature>
<name>A0A9D3LNY3_ANGAN</name>
<dbReference type="InterPro" id="IPR043563">
    <property type="entry name" value="Sp110/Sp140/Sp140L-like"/>
</dbReference>
<evidence type="ECO:0000256" key="3">
    <source>
        <dbReference type="ARBA" id="ARBA00022833"/>
    </source>
</evidence>
<dbReference type="SUPFAM" id="SSF47370">
    <property type="entry name" value="Bromodomain"/>
    <property type="match status" value="1"/>
</dbReference>
<feature type="domain" description="SAND" evidence="10">
    <location>
        <begin position="167"/>
        <end position="245"/>
    </location>
</feature>
<sequence length="601" mass="67872">MRCPARVSLLLCDSGSPISKGVKEDIWTWPLHKTWLPITCGNKEGNLHRNRLAKGEECILAEGRWFTPSAFEEFGGKKSSKNWKMSICCQDTPLQNLIKVGHLKCPRSFSQRSLTSQSEQGSSSGSSSDSERPAQSRGKRRATLSHSRQSEHNIPSSPISKGVKEDIWTWPLHKTWLPITCGNKEGNLHRNRLAKGEECILVEGRWFTPSAFEEFGGKKSSKNWKMSVRCQDTPLQILIEVGHLKCPRSFSQRCLTSQSEQGSSSGSSSDSERPAQSRGKRRATLSHSRQSEHNIPGSPISKGVKEDIWTWPLHKTWLPITCGNKEGNLHRDKLAKGEECILAEGRWFTPSAFEDFGGKKSSKKWKMSICCQNTPLQKLIEVGHLKCPCSFSQRSLTSQSEQGSSSGSSSDSERPAQSRGKKEQVNDDNCTVCGQQRGLLCCDGCSRAFHPKCHLPTVDKGTLGEQWLCTYCVLAACRRKRNVCDRSLTQALKSRISDFMLECRYLLLQLYNSDKDNIFFSDPCDTVPRYREFIEDPMWLDKVAEKLQDRQYSSVRQFVSDIHLIFENCATFNGGNKFGQMGERLKKLFDEQFQDVFSVKN</sequence>
<proteinExistence type="predicted"/>
<evidence type="ECO:0000313" key="12">
    <source>
        <dbReference type="Proteomes" id="UP001044222"/>
    </source>
</evidence>
<dbReference type="InterPro" id="IPR013083">
    <property type="entry name" value="Znf_RING/FYVE/PHD"/>
</dbReference>
<evidence type="ECO:0000256" key="2">
    <source>
        <dbReference type="ARBA" id="ARBA00022771"/>
    </source>
</evidence>
<dbReference type="SUPFAM" id="SSF63763">
    <property type="entry name" value="SAND domain-like"/>
    <property type="match status" value="3"/>
</dbReference>
<keyword evidence="3" id="KW-0862">Zinc</keyword>
<evidence type="ECO:0000259" key="8">
    <source>
        <dbReference type="PROSITE" id="PS50014"/>
    </source>
</evidence>
<dbReference type="InterPro" id="IPR001487">
    <property type="entry name" value="Bromodomain"/>
</dbReference>
<evidence type="ECO:0000256" key="4">
    <source>
        <dbReference type="ARBA" id="ARBA00023117"/>
    </source>
</evidence>
<feature type="region of interest" description="Disordered" evidence="7">
    <location>
        <begin position="257"/>
        <end position="301"/>
    </location>
</feature>
<dbReference type="GO" id="GO:0000981">
    <property type="term" value="F:DNA-binding transcription factor activity, RNA polymerase II-specific"/>
    <property type="evidence" value="ECO:0007669"/>
    <property type="project" value="TreeGrafter"/>
</dbReference>
<keyword evidence="4 5" id="KW-0103">Bromodomain</keyword>
<dbReference type="Gene3D" id="3.30.40.10">
    <property type="entry name" value="Zinc/RING finger domain, C3HC4 (zinc finger)"/>
    <property type="match status" value="1"/>
</dbReference>
<dbReference type="InterPro" id="IPR019787">
    <property type="entry name" value="Znf_PHD-finger"/>
</dbReference>
<feature type="domain" description="PHD-type" evidence="9">
    <location>
        <begin position="427"/>
        <end position="475"/>
    </location>
</feature>
<dbReference type="InterPro" id="IPR036427">
    <property type="entry name" value="Bromodomain-like_sf"/>
</dbReference>
<feature type="domain" description="Bromo" evidence="8">
    <location>
        <begin position="527"/>
        <end position="580"/>
    </location>
</feature>
<keyword evidence="12" id="KW-1185">Reference proteome</keyword>
<evidence type="ECO:0000259" key="10">
    <source>
        <dbReference type="PROSITE" id="PS50864"/>
    </source>
</evidence>
<dbReference type="PRINTS" id="PR00503">
    <property type="entry name" value="BROMODOMAIN"/>
</dbReference>
<feature type="compositionally biased region" description="Low complexity" evidence="7">
    <location>
        <begin position="257"/>
        <end position="269"/>
    </location>
</feature>
<dbReference type="GO" id="GO:0008270">
    <property type="term" value="F:zinc ion binding"/>
    <property type="evidence" value="ECO:0007669"/>
    <property type="project" value="UniProtKB-KW"/>
</dbReference>
<evidence type="ECO:0000256" key="1">
    <source>
        <dbReference type="ARBA" id="ARBA00022723"/>
    </source>
</evidence>
<dbReference type="SMART" id="SM00249">
    <property type="entry name" value="PHD"/>
    <property type="match status" value="1"/>
</dbReference>
<evidence type="ECO:0000256" key="5">
    <source>
        <dbReference type="PROSITE-ProRule" id="PRU00035"/>
    </source>
</evidence>
<keyword evidence="2 6" id="KW-0863">Zinc-finger</keyword>
<feature type="region of interest" description="Disordered" evidence="7">
    <location>
        <begin position="398"/>
        <end position="422"/>
    </location>
</feature>
<dbReference type="InterPro" id="IPR019786">
    <property type="entry name" value="Zinc_finger_PHD-type_CS"/>
</dbReference>
<dbReference type="AlphaFoldDB" id="A0A9D3LNY3"/>
<gene>
    <name evidence="11" type="ORF">ANANG_G00291920</name>
</gene>
<evidence type="ECO:0000256" key="7">
    <source>
        <dbReference type="SAM" id="MobiDB-lite"/>
    </source>
</evidence>
<keyword evidence="1" id="KW-0479">Metal-binding</keyword>
<feature type="domain" description="SAND" evidence="10">
    <location>
        <begin position="308"/>
        <end position="386"/>
    </location>
</feature>
<dbReference type="Pfam" id="PF00439">
    <property type="entry name" value="Bromodomain"/>
    <property type="match status" value="1"/>
</dbReference>
<dbReference type="Pfam" id="PF00628">
    <property type="entry name" value="PHD"/>
    <property type="match status" value="1"/>
</dbReference>
<dbReference type="Proteomes" id="UP001044222">
    <property type="component" value="Chromosome 17"/>
</dbReference>
<reference evidence="11" key="1">
    <citation type="submission" date="2021-01" db="EMBL/GenBank/DDBJ databases">
        <title>A chromosome-scale assembly of European eel, Anguilla anguilla.</title>
        <authorList>
            <person name="Henkel C."/>
            <person name="Jong-Raadsen S.A."/>
            <person name="Dufour S."/>
            <person name="Weltzien F.-A."/>
            <person name="Palstra A.P."/>
            <person name="Pelster B."/>
            <person name="Spaink H.P."/>
            <person name="Van Den Thillart G.E."/>
            <person name="Jansen H."/>
            <person name="Zahm M."/>
            <person name="Klopp C."/>
            <person name="Cedric C."/>
            <person name="Louis A."/>
            <person name="Berthelot C."/>
            <person name="Parey E."/>
            <person name="Roest Crollius H."/>
            <person name="Montfort J."/>
            <person name="Robinson-Rechavi M."/>
            <person name="Bucao C."/>
            <person name="Bouchez O."/>
            <person name="Gislard M."/>
            <person name="Lluch J."/>
            <person name="Milhes M."/>
            <person name="Lampietro C."/>
            <person name="Lopez Roques C."/>
            <person name="Donnadieu C."/>
            <person name="Braasch I."/>
            <person name="Desvignes T."/>
            <person name="Postlethwait J."/>
            <person name="Bobe J."/>
            <person name="Guiguen Y."/>
            <person name="Dirks R."/>
        </authorList>
    </citation>
    <scope>NUCLEOTIDE SEQUENCE</scope>
    <source>
        <strain evidence="11">Tag_6206</strain>
        <tissue evidence="11">Liver</tissue>
    </source>
</reference>
<dbReference type="Gene3D" id="3.10.390.10">
    <property type="entry name" value="SAND domain-like"/>
    <property type="match status" value="3"/>
</dbReference>
<dbReference type="Pfam" id="PF01342">
    <property type="entry name" value="SAND"/>
    <property type="match status" value="3"/>
</dbReference>
<dbReference type="SUPFAM" id="SSF57903">
    <property type="entry name" value="FYVE/PHD zinc finger"/>
    <property type="match status" value="1"/>
</dbReference>
<dbReference type="PROSITE" id="PS50014">
    <property type="entry name" value="BROMODOMAIN_2"/>
    <property type="match status" value="1"/>
</dbReference>
<dbReference type="EMBL" id="JAFIRN010000017">
    <property type="protein sequence ID" value="KAG5832510.1"/>
    <property type="molecule type" value="Genomic_DNA"/>
</dbReference>
<dbReference type="SMART" id="SM00258">
    <property type="entry name" value="SAND"/>
    <property type="match status" value="3"/>
</dbReference>
<dbReference type="InterPro" id="IPR011011">
    <property type="entry name" value="Znf_FYVE_PHD"/>
</dbReference>
<evidence type="ECO:0008006" key="13">
    <source>
        <dbReference type="Google" id="ProtNLM"/>
    </source>
</evidence>
<dbReference type="GO" id="GO:0003677">
    <property type="term" value="F:DNA binding"/>
    <property type="evidence" value="ECO:0007669"/>
    <property type="project" value="InterPro"/>
</dbReference>
<dbReference type="GO" id="GO:0005634">
    <property type="term" value="C:nucleus"/>
    <property type="evidence" value="ECO:0007669"/>
    <property type="project" value="TreeGrafter"/>
</dbReference>
<feature type="region of interest" description="Disordered" evidence="7">
    <location>
        <begin position="111"/>
        <end position="159"/>
    </location>
</feature>
<evidence type="ECO:0000256" key="6">
    <source>
        <dbReference type="PROSITE-ProRule" id="PRU00146"/>
    </source>
</evidence>
<dbReference type="InterPro" id="IPR000770">
    <property type="entry name" value="SAND_dom"/>
</dbReference>
<dbReference type="InterPro" id="IPR010919">
    <property type="entry name" value="SAND-like_dom_sf"/>
</dbReference>
<feature type="compositionally biased region" description="Polar residues" evidence="7">
    <location>
        <begin position="144"/>
        <end position="159"/>
    </location>
</feature>
<feature type="compositionally biased region" description="Basic and acidic residues" evidence="7">
    <location>
        <begin position="411"/>
        <end position="422"/>
    </location>
</feature>
<dbReference type="SMART" id="SM00297">
    <property type="entry name" value="BROMO"/>
    <property type="match status" value="1"/>
</dbReference>
<dbReference type="PROSITE" id="PS50016">
    <property type="entry name" value="ZF_PHD_2"/>
    <property type="match status" value="1"/>
</dbReference>
<dbReference type="InterPro" id="IPR001965">
    <property type="entry name" value="Znf_PHD"/>
</dbReference>
<dbReference type="PROSITE" id="PS01359">
    <property type="entry name" value="ZF_PHD_1"/>
    <property type="match status" value="1"/>
</dbReference>
<feature type="compositionally biased region" description="Low complexity" evidence="7">
    <location>
        <begin position="116"/>
        <end position="128"/>
    </location>
</feature>
<dbReference type="PANTHER" id="PTHR46386">
    <property type="entry name" value="NUCLEAR BODY PROTEIN SP140"/>
    <property type="match status" value="1"/>
</dbReference>
<organism evidence="11 12">
    <name type="scientific">Anguilla anguilla</name>
    <name type="common">European freshwater eel</name>
    <name type="synonym">Muraena anguilla</name>
    <dbReference type="NCBI Taxonomy" id="7936"/>
    <lineage>
        <taxon>Eukaryota</taxon>
        <taxon>Metazoa</taxon>
        <taxon>Chordata</taxon>
        <taxon>Craniata</taxon>
        <taxon>Vertebrata</taxon>
        <taxon>Euteleostomi</taxon>
        <taxon>Actinopterygii</taxon>
        <taxon>Neopterygii</taxon>
        <taxon>Teleostei</taxon>
        <taxon>Anguilliformes</taxon>
        <taxon>Anguillidae</taxon>
        <taxon>Anguilla</taxon>
    </lineage>
</organism>